<dbReference type="InterPro" id="IPR001138">
    <property type="entry name" value="Zn2Cys6_DnaBD"/>
</dbReference>
<evidence type="ECO:0000256" key="2">
    <source>
        <dbReference type="ARBA" id="ARBA00023125"/>
    </source>
</evidence>
<keyword evidence="2" id="KW-0238">DNA-binding</keyword>
<keyword evidence="8" id="KW-1185">Reference proteome</keyword>
<evidence type="ECO:0000256" key="4">
    <source>
        <dbReference type="ARBA" id="ARBA00023242"/>
    </source>
</evidence>
<dbReference type="PANTHER" id="PTHR47256">
    <property type="entry name" value="ZN(II)2CYS6 TRANSCRIPTION FACTOR (EUROFUNG)-RELATED"/>
    <property type="match status" value="1"/>
</dbReference>
<dbReference type="CDD" id="cd00067">
    <property type="entry name" value="GAL4"/>
    <property type="match status" value="1"/>
</dbReference>
<keyword evidence="3" id="KW-0804">Transcription</keyword>
<organism evidence="7 8">
    <name type="scientific">Lithohypha guttulata</name>
    <dbReference type="NCBI Taxonomy" id="1690604"/>
    <lineage>
        <taxon>Eukaryota</taxon>
        <taxon>Fungi</taxon>
        <taxon>Dikarya</taxon>
        <taxon>Ascomycota</taxon>
        <taxon>Pezizomycotina</taxon>
        <taxon>Eurotiomycetes</taxon>
        <taxon>Chaetothyriomycetidae</taxon>
        <taxon>Chaetothyriales</taxon>
        <taxon>Trichomeriaceae</taxon>
        <taxon>Lithohypha</taxon>
    </lineage>
</organism>
<dbReference type="Gene3D" id="4.10.240.10">
    <property type="entry name" value="Zn(2)-C6 fungal-type DNA-binding domain"/>
    <property type="match status" value="1"/>
</dbReference>
<reference evidence="7 8" key="1">
    <citation type="submission" date="2023-08" db="EMBL/GenBank/DDBJ databases">
        <title>Black Yeasts Isolated from many extreme environments.</title>
        <authorList>
            <person name="Coleine C."/>
            <person name="Stajich J.E."/>
            <person name="Selbmann L."/>
        </authorList>
    </citation>
    <scope>NUCLEOTIDE SEQUENCE [LARGE SCALE GENOMIC DNA]</scope>
    <source>
        <strain evidence="7 8">CCFEE 5885</strain>
    </source>
</reference>
<proteinExistence type="predicted"/>
<accession>A0ABR0JXP3</accession>
<feature type="region of interest" description="Disordered" evidence="5">
    <location>
        <begin position="1"/>
        <end position="29"/>
    </location>
</feature>
<dbReference type="InterPro" id="IPR036864">
    <property type="entry name" value="Zn2-C6_fun-type_DNA-bd_sf"/>
</dbReference>
<protein>
    <recommendedName>
        <fullName evidence="6">Zn(2)-C6 fungal-type domain-containing protein</fullName>
    </recommendedName>
</protein>
<evidence type="ECO:0000313" key="8">
    <source>
        <dbReference type="Proteomes" id="UP001345013"/>
    </source>
</evidence>
<name>A0ABR0JXP3_9EURO</name>
<dbReference type="Proteomes" id="UP001345013">
    <property type="component" value="Unassembled WGS sequence"/>
</dbReference>
<feature type="domain" description="Zn(2)-C6 fungal-type" evidence="6">
    <location>
        <begin position="37"/>
        <end position="66"/>
    </location>
</feature>
<keyword evidence="1" id="KW-0805">Transcription regulation</keyword>
<dbReference type="PROSITE" id="PS50048">
    <property type="entry name" value="ZN2_CY6_FUNGAL_2"/>
    <property type="match status" value="1"/>
</dbReference>
<gene>
    <name evidence="7" type="ORF">LTR24_009216</name>
</gene>
<dbReference type="PROSITE" id="PS00463">
    <property type="entry name" value="ZN2_CY6_FUNGAL_1"/>
    <property type="match status" value="1"/>
</dbReference>
<dbReference type="Pfam" id="PF00172">
    <property type="entry name" value="Zn_clus"/>
    <property type="match status" value="1"/>
</dbReference>
<dbReference type="SMART" id="SM00066">
    <property type="entry name" value="GAL4"/>
    <property type="match status" value="1"/>
</dbReference>
<evidence type="ECO:0000256" key="5">
    <source>
        <dbReference type="SAM" id="MobiDB-lite"/>
    </source>
</evidence>
<evidence type="ECO:0000256" key="1">
    <source>
        <dbReference type="ARBA" id="ARBA00023015"/>
    </source>
</evidence>
<evidence type="ECO:0000256" key="3">
    <source>
        <dbReference type="ARBA" id="ARBA00023163"/>
    </source>
</evidence>
<dbReference type="PANTHER" id="PTHR47256:SF1">
    <property type="entry name" value="ZN(II)2CYS6 TRANSCRIPTION FACTOR (EUROFUNG)"/>
    <property type="match status" value="1"/>
</dbReference>
<comment type="caution">
    <text evidence="7">The sequence shown here is derived from an EMBL/GenBank/DDBJ whole genome shotgun (WGS) entry which is preliminary data.</text>
</comment>
<evidence type="ECO:0000313" key="7">
    <source>
        <dbReference type="EMBL" id="KAK5079515.1"/>
    </source>
</evidence>
<sequence>MASDSVQPYKLAPAPSLNASGVLSPVESSPKKKASVACSACRRRKSRCTDGVPCQACKAHGTECVKDETEDMRRRLAVKKRLALADVDRKLLDRLLELLRFGFNEQINSLVNLVRSNAPRQDIQAFLDDRFDIGSPTSVGTESTDGIPPIQDHHRRKRHHTGNIADLMNPPIQVPAKPWTTVTDDDDFVSHLISLWFTWAHQWWHWVDKVLFIEAMKTQDLNNPLCTPYLVNMILADACLLDTMEEDEDEPDPYLRNQFYKEAKKGLEAEEGRISLTLVQATGVQWTFLDMNGQDKVGLLVLSEQLFMSKELERYQERMSKDPKISPETLSKMDQAASRLEWALFTLNAFTLVGSRRAHAVAPPKRPHPHNGHDDNAVSKTWMPYPRQSPQFEFHEGCHFACVSSLAREAHRNEVSFMKSEGNQEDPPGMLSGLKEELKNWAASVPSCMQLHENATPHVITLHAMHNWVILILTKQAAAAAAPSSKPIATSTPESSTASYWRQISTSAAVKIGNLMGQLITKWGVENFPVILLHPLSLAIFCLFEDSEHDDHKEAFVNMCIALRAASRRFRVGKGILKLVKSTAEEKEVTLPKETQPLFHFERRSLSESTGSEQREEAPVVGIGMNYLLEKWDDLKLDEY</sequence>
<dbReference type="CDD" id="cd12148">
    <property type="entry name" value="fungal_TF_MHR"/>
    <property type="match status" value="1"/>
</dbReference>
<keyword evidence="4" id="KW-0539">Nucleus</keyword>
<evidence type="ECO:0000259" key="6">
    <source>
        <dbReference type="PROSITE" id="PS50048"/>
    </source>
</evidence>
<dbReference type="EMBL" id="JAVRRG010000191">
    <property type="protein sequence ID" value="KAK5079515.1"/>
    <property type="molecule type" value="Genomic_DNA"/>
</dbReference>
<dbReference type="SUPFAM" id="SSF57701">
    <property type="entry name" value="Zn2/Cys6 DNA-binding domain"/>
    <property type="match status" value="1"/>
</dbReference>
<dbReference type="InterPro" id="IPR053187">
    <property type="entry name" value="Notoamide_regulator"/>
</dbReference>